<evidence type="ECO:0000313" key="2">
    <source>
        <dbReference type="EMBL" id="MDO1538036.1"/>
    </source>
</evidence>
<protein>
    <submittedName>
        <fullName evidence="2">Uncharacterized protein</fullName>
    </submittedName>
</protein>
<evidence type="ECO:0000256" key="1">
    <source>
        <dbReference type="SAM" id="SignalP"/>
    </source>
</evidence>
<evidence type="ECO:0000313" key="3">
    <source>
        <dbReference type="Proteomes" id="UP001169027"/>
    </source>
</evidence>
<feature type="signal peptide" evidence="1">
    <location>
        <begin position="1"/>
        <end position="22"/>
    </location>
</feature>
<gene>
    <name evidence="2" type="ORF">Q2T77_38010</name>
</gene>
<proteinExistence type="predicted"/>
<dbReference type="EMBL" id="JAUKVY010000059">
    <property type="protein sequence ID" value="MDO1538036.1"/>
    <property type="molecule type" value="Genomic_DNA"/>
</dbReference>
<name>A0ABT8SGJ3_9BURK</name>
<comment type="caution">
    <text evidence="2">The sequence shown here is derived from an EMBL/GenBank/DDBJ whole genome shotgun (WGS) entry which is preliminary data.</text>
</comment>
<organism evidence="2 3">
    <name type="scientific">Variovorax ginsengisoli</name>
    <dbReference type="NCBI Taxonomy" id="363844"/>
    <lineage>
        <taxon>Bacteria</taxon>
        <taxon>Pseudomonadati</taxon>
        <taxon>Pseudomonadota</taxon>
        <taxon>Betaproteobacteria</taxon>
        <taxon>Burkholderiales</taxon>
        <taxon>Comamonadaceae</taxon>
        <taxon>Variovorax</taxon>
    </lineage>
</organism>
<feature type="chain" id="PRO_5047099560" evidence="1">
    <location>
        <begin position="23"/>
        <end position="177"/>
    </location>
</feature>
<accession>A0ABT8SGJ3</accession>
<reference evidence="2" key="1">
    <citation type="submission" date="2023-06" db="EMBL/GenBank/DDBJ databases">
        <authorList>
            <person name="Jiang Y."/>
            <person name="Liu Q."/>
        </authorList>
    </citation>
    <scope>NUCLEOTIDE SEQUENCE</scope>
    <source>
        <strain evidence="2">CGMCC 1.12090</strain>
    </source>
</reference>
<keyword evidence="1" id="KW-0732">Signal</keyword>
<dbReference type="RefSeq" id="WP_301816444.1">
    <property type="nucleotide sequence ID" value="NZ_JAUJZH010000059.1"/>
</dbReference>
<dbReference type="Proteomes" id="UP001169027">
    <property type="component" value="Unassembled WGS sequence"/>
</dbReference>
<sequence>MKKIVQPAFGVLLLSVALHAGAAGTNKLCNGRLTDVVLAVIHEHSEQADASCELQPSQCQVTLQGWYTMGPGACVNVDVGDRWESYLSIFVKDTADGPYRPESFPVNDRFYRDRDEKNAGVVGVAVCMPVGPFRKKVPGTLAPLLKSATACGAGEALHPVNLVMRSGPETHVVVTLN</sequence>
<keyword evidence="3" id="KW-1185">Reference proteome</keyword>